<feature type="compositionally biased region" description="Basic and acidic residues" evidence="5">
    <location>
        <begin position="891"/>
        <end position="902"/>
    </location>
</feature>
<dbReference type="GO" id="GO:0046872">
    <property type="term" value="F:metal ion binding"/>
    <property type="evidence" value="ECO:0007669"/>
    <property type="project" value="UniProtKB-KW"/>
</dbReference>
<dbReference type="SUPFAM" id="SSF48695">
    <property type="entry name" value="Multiheme cytochromes"/>
    <property type="match status" value="1"/>
</dbReference>
<feature type="repeat" description="TPR" evidence="3">
    <location>
        <begin position="807"/>
        <end position="840"/>
    </location>
</feature>
<dbReference type="Proteomes" id="UP000593892">
    <property type="component" value="Chromosome"/>
</dbReference>
<dbReference type="KEGG" id="pfer:IRI77_05670"/>
<reference evidence="8 9" key="1">
    <citation type="submission" date="2020-10" db="EMBL/GenBank/DDBJ databases">
        <title>Complete genome sequence of Paludibaculum fermentans P105T, a facultatively anaerobic acidobacterium capable of dissimilatory Fe(III) reduction.</title>
        <authorList>
            <person name="Dedysh S.N."/>
            <person name="Beletsky A.V."/>
            <person name="Kulichevskaya I.S."/>
            <person name="Mardanov A.V."/>
            <person name="Ravin N.V."/>
        </authorList>
    </citation>
    <scope>NUCLEOTIDE SEQUENCE [LARGE SCALE GENOMIC DNA]</scope>
    <source>
        <strain evidence="8 9">P105</strain>
    </source>
</reference>
<feature type="transmembrane region" description="Helical" evidence="6">
    <location>
        <begin position="90"/>
        <end position="108"/>
    </location>
</feature>
<dbReference type="PROSITE" id="PS51007">
    <property type="entry name" value="CYTC"/>
    <property type="match status" value="1"/>
</dbReference>
<dbReference type="AlphaFoldDB" id="A0A7S7NTD6"/>
<dbReference type="PANTHER" id="PTHR12558:SF13">
    <property type="entry name" value="CELL DIVISION CYCLE PROTEIN 27 HOMOLOG"/>
    <property type="match status" value="1"/>
</dbReference>
<dbReference type="PROSITE" id="PS50005">
    <property type="entry name" value="TPR"/>
    <property type="match status" value="3"/>
</dbReference>
<dbReference type="InterPro" id="IPR019734">
    <property type="entry name" value="TPR_rpt"/>
</dbReference>
<evidence type="ECO:0000256" key="6">
    <source>
        <dbReference type="SAM" id="Phobius"/>
    </source>
</evidence>
<dbReference type="GO" id="GO:0009055">
    <property type="term" value="F:electron transfer activity"/>
    <property type="evidence" value="ECO:0007669"/>
    <property type="project" value="InterPro"/>
</dbReference>
<keyword evidence="6" id="KW-0812">Transmembrane</keyword>
<feature type="domain" description="Cytochrome c" evidence="7">
    <location>
        <begin position="364"/>
        <end position="486"/>
    </location>
</feature>
<accession>A0A7S7NTD6</accession>
<dbReference type="InterPro" id="IPR023155">
    <property type="entry name" value="Cyt_c-552/4"/>
</dbReference>
<evidence type="ECO:0000313" key="8">
    <source>
        <dbReference type="EMBL" id="QOY89442.1"/>
    </source>
</evidence>
<keyword evidence="2 4" id="KW-0408">Iron</keyword>
<dbReference type="InterPro" id="IPR011990">
    <property type="entry name" value="TPR-like_helical_dom_sf"/>
</dbReference>
<feature type="repeat" description="TPR" evidence="3">
    <location>
        <begin position="739"/>
        <end position="772"/>
    </location>
</feature>
<keyword evidence="3" id="KW-0802">TPR repeat</keyword>
<dbReference type="Pfam" id="PF14559">
    <property type="entry name" value="TPR_19"/>
    <property type="match status" value="1"/>
</dbReference>
<protein>
    <submittedName>
        <fullName evidence="8">Tetratricopeptide repeat protein</fullName>
    </submittedName>
</protein>
<name>A0A7S7NTD6_PALFE</name>
<evidence type="ECO:0000256" key="1">
    <source>
        <dbReference type="ARBA" id="ARBA00022723"/>
    </source>
</evidence>
<evidence type="ECO:0000256" key="4">
    <source>
        <dbReference type="PROSITE-ProRule" id="PRU00433"/>
    </source>
</evidence>
<dbReference type="Gene3D" id="1.25.40.10">
    <property type="entry name" value="Tetratricopeptide repeat domain"/>
    <property type="match status" value="1"/>
</dbReference>
<feature type="transmembrane region" description="Helical" evidence="6">
    <location>
        <begin position="12"/>
        <end position="33"/>
    </location>
</feature>
<keyword evidence="9" id="KW-1185">Reference proteome</keyword>
<proteinExistence type="predicted"/>
<dbReference type="Pfam" id="PF13435">
    <property type="entry name" value="Cytochrome_C554"/>
    <property type="match status" value="1"/>
</dbReference>
<dbReference type="InterPro" id="IPR036280">
    <property type="entry name" value="Multihaem_cyt_sf"/>
</dbReference>
<evidence type="ECO:0000256" key="5">
    <source>
        <dbReference type="SAM" id="MobiDB-lite"/>
    </source>
</evidence>
<dbReference type="Pfam" id="PF13432">
    <property type="entry name" value="TPR_16"/>
    <property type="match status" value="1"/>
</dbReference>
<dbReference type="Gene3D" id="1.10.1130.10">
    <property type="entry name" value="Flavocytochrome C3, Chain A"/>
    <property type="match status" value="1"/>
</dbReference>
<dbReference type="SUPFAM" id="SSF48452">
    <property type="entry name" value="TPR-like"/>
    <property type="match status" value="1"/>
</dbReference>
<evidence type="ECO:0000313" key="9">
    <source>
        <dbReference type="Proteomes" id="UP000593892"/>
    </source>
</evidence>
<dbReference type="EMBL" id="CP063849">
    <property type="protein sequence ID" value="QOY89442.1"/>
    <property type="molecule type" value="Genomic_DNA"/>
</dbReference>
<feature type="transmembrane region" description="Helical" evidence="6">
    <location>
        <begin position="115"/>
        <end position="132"/>
    </location>
</feature>
<feature type="transmembrane region" description="Helical" evidence="6">
    <location>
        <begin position="39"/>
        <end position="58"/>
    </location>
</feature>
<gene>
    <name evidence="8" type="ORF">IRI77_05670</name>
</gene>
<dbReference type="PANTHER" id="PTHR12558">
    <property type="entry name" value="CELL DIVISION CYCLE 16,23,27"/>
    <property type="match status" value="1"/>
</dbReference>
<sequence length="914" mass="101792">MNLTKTARWAGLAFLVLLVNSFYLLAFATPGIFYMTNVLVHIGLGTVWAAALLYLAFTSPQYRRMGLYVVAAIATGGVLCVVGAAREFNWLLWTHIGTGLLGALAIVVESKRRSAQLVFACSAVFCVSALGYQKVFPEHQLKVTNTGYVPASMEQEGGGPKTPFWPSSSKTNVGGVIPSNFFMDSKFCGECHKDIYQQWQSSMHHFSSFNNKYYSKAIEYMQDISGTRGSKWCAGCHDHAVFFNGRFEKPIKEQLETPEAQNGLGCVSCHSITHVDSTMGNGGFTIEYPKLHELASSKNPIIHWVDRFLTKVEPEPHRRTFLKPFMKDSAEFCSTCHKVHLDEPVNNYRWMRGFNDYDNWQASGVSGQGARSFYYPDKSKTCSGCHMDLVPSKDPGNRDGMVHNHRFAAANTAVPFVNGDKTQLAAVQGFLQSGFISVDIFAAAPAGEAPQTQMQRRADAGPQAMTTFAVGEEAEQSSSAYMIREVSELAAPLDKTSTKFQPGSTIRMDVVVRTKKIGHFFPGGTVDAFDIWVELEGHDATGKQVFLSGNLQNPKQGNLAPVEPGAHFYKSYMLDGDSNPINKRNAWQARSLLYVRLIPPGAADVAHYRVKIPKDAKGPITFTAKLNYRKFTHYYNQFSYGMKVKPGQDPKLVSIHYDSRQTEQDPAVQTPDIPITVLSKAEVKLQLAQPGEATVWKQVAQKADRERWNDWGIGSLLQGDLKAAEYGFTRVTEAQPEYADGWLNVARALIQEGEIERAKEFLDKAMKADSSLGRIWFFQAMALKAEGDYDEALKSLEVAAQKYPRDRVVQNQIGRVLFLKRDYQGAVAALKKALDVDPEDLQAHYTLMLAWRGLGDTEQAAREEKLFRRFKADESSQALTAKMRQLSPEDNNERQTIHEHESSILTGKKAGSIQ</sequence>
<keyword evidence="6" id="KW-1133">Transmembrane helix</keyword>
<keyword evidence="1 4" id="KW-0479">Metal-binding</keyword>
<dbReference type="GO" id="GO:0020037">
    <property type="term" value="F:heme binding"/>
    <property type="evidence" value="ECO:0007669"/>
    <property type="project" value="InterPro"/>
</dbReference>
<feature type="repeat" description="TPR" evidence="3">
    <location>
        <begin position="773"/>
        <end position="806"/>
    </location>
</feature>
<feature type="region of interest" description="Disordered" evidence="5">
    <location>
        <begin position="875"/>
        <end position="914"/>
    </location>
</feature>
<evidence type="ECO:0000256" key="2">
    <source>
        <dbReference type="ARBA" id="ARBA00023004"/>
    </source>
</evidence>
<dbReference type="SMART" id="SM00028">
    <property type="entry name" value="TPR"/>
    <property type="match status" value="4"/>
</dbReference>
<evidence type="ECO:0000259" key="7">
    <source>
        <dbReference type="PROSITE" id="PS51007"/>
    </source>
</evidence>
<evidence type="ECO:0000256" key="3">
    <source>
        <dbReference type="PROSITE-ProRule" id="PRU00339"/>
    </source>
</evidence>
<keyword evidence="4" id="KW-0349">Heme</keyword>
<dbReference type="InterPro" id="IPR009056">
    <property type="entry name" value="Cyt_c-like_dom"/>
</dbReference>
<dbReference type="RefSeq" id="WP_194451104.1">
    <property type="nucleotide sequence ID" value="NZ_CP063849.1"/>
</dbReference>
<feature type="transmembrane region" description="Helical" evidence="6">
    <location>
        <begin position="65"/>
        <end position="84"/>
    </location>
</feature>
<keyword evidence="6" id="KW-0472">Membrane</keyword>
<organism evidence="8 9">
    <name type="scientific">Paludibaculum fermentans</name>
    <dbReference type="NCBI Taxonomy" id="1473598"/>
    <lineage>
        <taxon>Bacteria</taxon>
        <taxon>Pseudomonadati</taxon>
        <taxon>Acidobacteriota</taxon>
        <taxon>Terriglobia</taxon>
        <taxon>Bryobacterales</taxon>
        <taxon>Bryobacteraceae</taxon>
        <taxon>Paludibaculum</taxon>
    </lineage>
</organism>